<dbReference type="InterPro" id="IPR052720">
    <property type="entry name" value="Glycosyl_hydrolase_97"/>
</dbReference>
<protein>
    <submittedName>
        <fullName evidence="10">Glycoside hydrolase family 97 protein</fullName>
    </submittedName>
</protein>
<evidence type="ECO:0000256" key="2">
    <source>
        <dbReference type="ARBA" id="ARBA00011245"/>
    </source>
</evidence>
<evidence type="ECO:0000313" key="10">
    <source>
        <dbReference type="EMBL" id="WWV65528.1"/>
    </source>
</evidence>
<dbReference type="Gene3D" id="2.70.98.10">
    <property type="match status" value="1"/>
</dbReference>
<keyword evidence="6" id="KW-0732">Signal</keyword>
<dbReference type="EMBL" id="CP146284">
    <property type="protein sequence ID" value="WWV65528.1"/>
    <property type="molecule type" value="Genomic_DNA"/>
</dbReference>
<sequence length="660" mass="75269">MKKILLLLCGFTMSIMTWAQKQFQLTSPDGSIKTNIEIGDKLTYNISVDGKQVLAPSPISITLSDGEVWGDKAKLSKSKKTSVYQTIPSPFYKRDQVTDQYNQLSLTFKKQWGIEFRAYNDGIAYRFVNQRKQPFTIEKEEVAYQFDSDVMTHIAYSNRGKDGDFNSQFMNSFENTYEVKKLSAQNKGRLMILPLVATTDDGINICISEVNLENYPGMFLTNKDKTNALTGVMAAYPKKTEQGGHNMLQFVVKERENYIAKVDGPRTFPWRVAIVTRTDAELANTDITYRLAEPSRLDDISWIKPGKVAWEWWNDWNLQGVDFKTGVNNETYKYYIDFAADHGIEYVILDEGWAVNLKADMMQIVPEINMKELVDYGKSKNVGIILWAGYHAFNRDMENICKYYADMGVKGFKVDFMDRDDQEMVAFNNRAAATCAKYKLLLDLHGMYKPSGLNRTYPNVLNFEGVHGLEQMKWSPNTVDQMTYDASIPFIRQVAGPMDYTQGSMRNATRENYYPCNSEPMSQGTRCHQLALYVVLESPLNMLCDAPTNYMRETESLEYIAKIPTVWDETIILDGKIGEYIVTARRHGDTWYIGGITNWNARDLTIDLNPLKIFGKKATLFQDGTNAHRKASDYKKESITLANSLKIHLAPGGGFSLMTE</sequence>
<proteinExistence type="predicted"/>
<keyword evidence="3 10" id="KW-0378">Hydrolase</keyword>
<name>A0ABZ2IJH8_9BACT</name>
<dbReference type="Pfam" id="PF14508">
    <property type="entry name" value="GH97_N"/>
    <property type="match status" value="1"/>
</dbReference>
<feature type="chain" id="PRO_5047078555" evidence="6">
    <location>
        <begin position="20"/>
        <end position="660"/>
    </location>
</feature>
<dbReference type="Pfam" id="PF10566">
    <property type="entry name" value="Glyco_hydro_97"/>
    <property type="match status" value="1"/>
</dbReference>
<reference evidence="10 11" key="1">
    <citation type="submission" date="2024-02" db="EMBL/GenBank/DDBJ databases">
        <title>Whole genome sequencing of Parabacteroides sp. AD58.</title>
        <authorList>
            <person name="Chaplin A.V."/>
            <person name="Pikina A.P."/>
            <person name="Sokolova S.R."/>
            <person name="Korostin D.O."/>
            <person name="Efimov B.A."/>
        </authorList>
    </citation>
    <scope>NUCLEOTIDE SEQUENCE [LARGE SCALE GENOMIC DNA]</scope>
    <source>
        <strain evidence="10 11">AD58</strain>
    </source>
</reference>
<gene>
    <name evidence="10" type="ORF">NEE14_011025</name>
</gene>
<dbReference type="InterPro" id="IPR017853">
    <property type="entry name" value="GH"/>
</dbReference>
<comment type="cofactor">
    <cofactor evidence="1">
        <name>Ca(2+)</name>
        <dbReference type="ChEBI" id="CHEBI:29108"/>
    </cofactor>
</comment>
<dbReference type="SUPFAM" id="SSF51445">
    <property type="entry name" value="(Trans)glycosidases"/>
    <property type="match status" value="1"/>
</dbReference>
<keyword evidence="5" id="KW-0326">Glycosidase</keyword>
<dbReference type="PANTHER" id="PTHR35803">
    <property type="entry name" value="GLUCAN 1,4-ALPHA-GLUCOSIDASE SUSB-RELATED"/>
    <property type="match status" value="1"/>
</dbReference>
<dbReference type="Gene3D" id="3.20.20.70">
    <property type="entry name" value="Aldolase class I"/>
    <property type="match status" value="1"/>
</dbReference>
<evidence type="ECO:0000259" key="7">
    <source>
        <dbReference type="Pfam" id="PF10566"/>
    </source>
</evidence>
<dbReference type="Proteomes" id="UP001320603">
    <property type="component" value="Chromosome"/>
</dbReference>
<keyword evidence="11" id="KW-1185">Reference proteome</keyword>
<dbReference type="RefSeq" id="WP_251967848.1">
    <property type="nucleotide sequence ID" value="NZ_CP146284.1"/>
</dbReference>
<feature type="domain" description="Glycosyl-hydrolase 97 catalytic" evidence="7">
    <location>
        <begin position="312"/>
        <end position="466"/>
    </location>
</feature>
<feature type="domain" description="Glycosyl-hydrolase 97 C-terminal oligomerisation" evidence="9">
    <location>
        <begin position="566"/>
        <end position="657"/>
    </location>
</feature>
<evidence type="ECO:0000259" key="9">
    <source>
        <dbReference type="Pfam" id="PF14509"/>
    </source>
</evidence>
<evidence type="ECO:0000256" key="5">
    <source>
        <dbReference type="ARBA" id="ARBA00023295"/>
    </source>
</evidence>
<comment type="subunit">
    <text evidence="2">Monomer.</text>
</comment>
<keyword evidence="4" id="KW-0106">Calcium</keyword>
<dbReference type="InterPro" id="IPR029486">
    <property type="entry name" value="GH97_N"/>
</dbReference>
<evidence type="ECO:0000256" key="6">
    <source>
        <dbReference type="SAM" id="SignalP"/>
    </source>
</evidence>
<dbReference type="InterPro" id="IPR013785">
    <property type="entry name" value="Aldolase_TIM"/>
</dbReference>
<organism evidence="10 11">
    <name type="scientific">Parabacteroides absconsus</name>
    <dbReference type="NCBI Taxonomy" id="2951805"/>
    <lineage>
        <taxon>Bacteria</taxon>
        <taxon>Pseudomonadati</taxon>
        <taxon>Bacteroidota</taxon>
        <taxon>Bacteroidia</taxon>
        <taxon>Bacteroidales</taxon>
        <taxon>Tannerellaceae</taxon>
        <taxon>Parabacteroides</taxon>
    </lineage>
</organism>
<evidence type="ECO:0000259" key="8">
    <source>
        <dbReference type="Pfam" id="PF14508"/>
    </source>
</evidence>
<feature type="domain" description="Glycosyl-hydrolase 97 N-terminal" evidence="8">
    <location>
        <begin position="25"/>
        <end position="294"/>
    </location>
</feature>
<accession>A0ABZ2IJH8</accession>
<dbReference type="InterPro" id="IPR013780">
    <property type="entry name" value="Glyco_hydro_b"/>
</dbReference>
<dbReference type="InterPro" id="IPR014718">
    <property type="entry name" value="GH-type_carb-bd"/>
</dbReference>
<evidence type="ECO:0000256" key="4">
    <source>
        <dbReference type="ARBA" id="ARBA00022837"/>
    </source>
</evidence>
<dbReference type="Pfam" id="PF14509">
    <property type="entry name" value="GH97_C"/>
    <property type="match status" value="1"/>
</dbReference>
<evidence type="ECO:0000313" key="11">
    <source>
        <dbReference type="Proteomes" id="UP001320603"/>
    </source>
</evidence>
<dbReference type="GO" id="GO:0016787">
    <property type="term" value="F:hydrolase activity"/>
    <property type="evidence" value="ECO:0007669"/>
    <property type="project" value="UniProtKB-KW"/>
</dbReference>
<dbReference type="PANTHER" id="PTHR35803:SF2">
    <property type="entry name" value="RETAINING ALPHA-GALACTOSIDASE"/>
    <property type="match status" value="1"/>
</dbReference>
<evidence type="ECO:0000256" key="1">
    <source>
        <dbReference type="ARBA" id="ARBA00001913"/>
    </source>
</evidence>
<dbReference type="InterPro" id="IPR029483">
    <property type="entry name" value="GH97_C"/>
</dbReference>
<feature type="signal peptide" evidence="6">
    <location>
        <begin position="1"/>
        <end position="19"/>
    </location>
</feature>
<dbReference type="InterPro" id="IPR019563">
    <property type="entry name" value="GH97_catalytic"/>
</dbReference>
<dbReference type="Gene3D" id="2.60.40.1180">
    <property type="entry name" value="Golgi alpha-mannosidase II"/>
    <property type="match status" value="1"/>
</dbReference>
<evidence type="ECO:0000256" key="3">
    <source>
        <dbReference type="ARBA" id="ARBA00022801"/>
    </source>
</evidence>